<dbReference type="SUPFAM" id="SSF82714">
    <property type="entry name" value="Multidrug efflux transporter AcrB TolC docking domain, DN and DC subdomains"/>
    <property type="match status" value="2"/>
</dbReference>
<feature type="transmembrane region" description="Helical" evidence="1">
    <location>
        <begin position="962"/>
        <end position="987"/>
    </location>
</feature>
<feature type="transmembrane region" description="Helical" evidence="1">
    <location>
        <begin position="444"/>
        <end position="464"/>
    </location>
</feature>
<feature type="transmembrane region" description="Helical" evidence="1">
    <location>
        <begin position="346"/>
        <end position="365"/>
    </location>
</feature>
<keyword evidence="1" id="KW-0812">Transmembrane</keyword>
<feature type="transmembrane region" description="Helical" evidence="1">
    <location>
        <begin position="399"/>
        <end position="423"/>
    </location>
</feature>
<keyword evidence="3" id="KW-1185">Reference proteome</keyword>
<dbReference type="InterPro" id="IPR001036">
    <property type="entry name" value="Acrflvin-R"/>
</dbReference>
<evidence type="ECO:0000256" key="1">
    <source>
        <dbReference type="SAM" id="Phobius"/>
    </source>
</evidence>
<feature type="transmembrane region" description="Helical" evidence="1">
    <location>
        <begin position="470"/>
        <end position="500"/>
    </location>
</feature>
<accession>A0ABV7JAZ4</accession>
<reference evidence="3" key="1">
    <citation type="journal article" date="2019" name="Int. J. Syst. Evol. Microbiol.">
        <title>The Global Catalogue of Microorganisms (GCM) 10K type strain sequencing project: providing services to taxonomists for standard genome sequencing and annotation.</title>
        <authorList>
            <consortium name="The Broad Institute Genomics Platform"/>
            <consortium name="The Broad Institute Genome Sequencing Center for Infectious Disease"/>
            <person name="Wu L."/>
            <person name="Ma J."/>
        </authorList>
    </citation>
    <scope>NUCLEOTIDE SEQUENCE [LARGE SCALE GENOMIC DNA]</scope>
    <source>
        <strain evidence="3">KCTC 42953</strain>
    </source>
</reference>
<feature type="transmembrane region" description="Helical" evidence="1">
    <location>
        <begin position="28"/>
        <end position="48"/>
    </location>
</feature>
<dbReference type="EMBL" id="JBHRTS010000003">
    <property type="protein sequence ID" value="MFC3193826.1"/>
    <property type="molecule type" value="Genomic_DNA"/>
</dbReference>
<sequence>MSEQKQATEARPITGLTRLAAFSLRRPVTITMMFLTLVTIGMISSRLLPLESMPDIKFPFFNVFVPYEAGTPAEVERSITRPLEEAIATIGDIERLNSNSGTNGANVNIQFASGVDVDEKAMLIKEQIDLVRKDLPDDVRYIRVNKAEAGEDSIMRLRITGDRNLEGAYDLLNQYLIKPLQRVPGVARVDLQGIEPLEISIKLDNERMKRYGIGFNELQEKLRDINFNINSGNFLTDDQVIRITPQSKSDDIDDYKNLLLNDKNIRLKDVATISLVNGERNYARHLNKKYSIGIEIYKESTANLVQVAEDVLNEIEEIGETPQLTGIKLIFLDNQAEGVKKSLSDVISAGLMGSVLSLVVLFVFLRNVSMTLIISLSIPVSIIITLGVLYFAGISLNTLSLMGLMLAVGMLVDNSVVITESVFTEQQKTPEQPQRAVVDGVRAVMTPVIAGTLTTICVFLPIVVGEDNLLAIFLTHVAVAIIAALLISLALSISAVPMAISQFTRPRLKTERQGRFAFVGHYLNGLNRWQKLMLIVAVYLSTWLLAGVMDVPAENFVVMSFVGFFFLFSFFLKRHYAGLLNFFLHHRYLTLLLLVVLLVIGAIAAAMTSEDDGTGQSVDRDFWLPYHMDGSFTLDRIKKDVDRIEDYLFAHQQQFEIDSVYTYYEENGFVGTLITLIDEEKATKSVKQVKEEIIENLPKITIGTPAFRWRSSTGSQGLKLYLQGDSSSLMREELLGDVLFLLQNVEGVSNVQVEQRNSREELQVVVDRDRALNLGLNPTEVAQSVNIAMRGMNLQEFVSAGGEIPVKMRFYQKGEFEMEQLRNLPIKNNLGVTIPLENVADITSTQSPQRLFRLNRANSIQVDLDIVDEGNVKEIKEAITAAMKNVPFPAGYSWTFDQMGRGLNLSLDDLQRNLYIAIILIFMIMAAMFESIFFPLCVITSILFSYIGTFLFFAITGTTFNIMAGIGMLILIGVIVNNGIVLIDHINQLRLRGMNRYDAVIQGGKDRLRPILMTVSTTVVGLLPLSVSMSSVGGTEGPSYFPMARAIIGGLTFSTIISLLLLPCLYCWLDDLSGWFKHRLNHLMYYWYKLHGQHQQMAVLWPEKVAADEQLKSQADANSP</sequence>
<feature type="transmembrane region" description="Helical" evidence="1">
    <location>
        <begin position="1047"/>
        <end position="1069"/>
    </location>
</feature>
<dbReference type="Gene3D" id="3.30.2090.10">
    <property type="entry name" value="Multidrug efflux transporter AcrB TolC docking domain, DN and DC subdomains"/>
    <property type="match status" value="2"/>
</dbReference>
<feature type="transmembrane region" description="Helical" evidence="1">
    <location>
        <begin position="936"/>
        <end position="956"/>
    </location>
</feature>
<feature type="transmembrane region" description="Helical" evidence="1">
    <location>
        <begin position="588"/>
        <end position="607"/>
    </location>
</feature>
<keyword evidence="1" id="KW-1133">Transmembrane helix</keyword>
<dbReference type="Gene3D" id="3.30.70.1430">
    <property type="entry name" value="Multidrug efflux transporter AcrB pore domain"/>
    <property type="match status" value="2"/>
</dbReference>
<dbReference type="Gene3D" id="3.30.70.1320">
    <property type="entry name" value="Multidrug efflux transporter AcrB pore domain like"/>
    <property type="match status" value="1"/>
</dbReference>
<dbReference type="Gene3D" id="3.30.70.1440">
    <property type="entry name" value="Multidrug efflux transporter AcrB pore domain"/>
    <property type="match status" value="1"/>
</dbReference>
<dbReference type="PRINTS" id="PR00702">
    <property type="entry name" value="ACRIFLAVINRP"/>
</dbReference>
<name>A0ABV7JAZ4_9GAMM</name>
<keyword evidence="1" id="KW-0472">Membrane</keyword>
<organism evidence="2 3">
    <name type="scientific">Marinicella sediminis</name>
    <dbReference type="NCBI Taxonomy" id="1792834"/>
    <lineage>
        <taxon>Bacteria</taxon>
        <taxon>Pseudomonadati</taxon>
        <taxon>Pseudomonadota</taxon>
        <taxon>Gammaproteobacteria</taxon>
        <taxon>Lysobacterales</taxon>
        <taxon>Marinicellaceae</taxon>
        <taxon>Marinicella</taxon>
    </lineage>
</organism>
<evidence type="ECO:0000313" key="2">
    <source>
        <dbReference type="EMBL" id="MFC3193826.1"/>
    </source>
</evidence>
<dbReference type="SUPFAM" id="SSF82866">
    <property type="entry name" value="Multidrug efflux transporter AcrB transmembrane domain"/>
    <property type="match status" value="2"/>
</dbReference>
<protein>
    <submittedName>
        <fullName evidence="2">Efflux RND transporter permease subunit</fullName>
    </submittedName>
</protein>
<evidence type="ECO:0000313" key="3">
    <source>
        <dbReference type="Proteomes" id="UP001595533"/>
    </source>
</evidence>
<gene>
    <name evidence="2" type="ORF">ACFODZ_06200</name>
</gene>
<dbReference type="Gene3D" id="1.20.1640.10">
    <property type="entry name" value="Multidrug efflux transporter AcrB transmembrane domain"/>
    <property type="match status" value="3"/>
</dbReference>
<dbReference type="RefSeq" id="WP_077411378.1">
    <property type="nucleotide sequence ID" value="NZ_JBHRTS010000003.1"/>
</dbReference>
<dbReference type="Pfam" id="PF00873">
    <property type="entry name" value="ACR_tran"/>
    <property type="match status" value="1"/>
</dbReference>
<feature type="transmembrane region" description="Helical" evidence="1">
    <location>
        <begin position="913"/>
        <end position="929"/>
    </location>
</feature>
<feature type="transmembrane region" description="Helical" evidence="1">
    <location>
        <begin position="1008"/>
        <end position="1027"/>
    </location>
</feature>
<dbReference type="InterPro" id="IPR027463">
    <property type="entry name" value="AcrB_DN_DC_subdom"/>
</dbReference>
<proteinExistence type="predicted"/>
<feature type="transmembrane region" description="Helical" evidence="1">
    <location>
        <begin position="372"/>
        <end position="393"/>
    </location>
</feature>
<comment type="caution">
    <text evidence="2">The sequence shown here is derived from an EMBL/GenBank/DDBJ whole genome shotgun (WGS) entry which is preliminary data.</text>
</comment>
<dbReference type="PANTHER" id="PTHR32063">
    <property type="match status" value="1"/>
</dbReference>
<dbReference type="Proteomes" id="UP001595533">
    <property type="component" value="Unassembled WGS sequence"/>
</dbReference>
<feature type="transmembrane region" description="Helical" evidence="1">
    <location>
        <begin position="555"/>
        <end position="576"/>
    </location>
</feature>
<feature type="transmembrane region" description="Helical" evidence="1">
    <location>
        <begin position="532"/>
        <end position="549"/>
    </location>
</feature>
<dbReference type="PANTHER" id="PTHR32063:SF73">
    <property type="entry name" value="RND SUPERFAMILY EFFLUX PUMP PERMEASE COMPONENT 1"/>
    <property type="match status" value="1"/>
</dbReference>
<dbReference type="SUPFAM" id="SSF82693">
    <property type="entry name" value="Multidrug efflux transporter AcrB pore domain, PN1, PN2, PC1 and PC2 subdomains"/>
    <property type="match status" value="2"/>
</dbReference>